<dbReference type="PANTHER" id="PTHR12959:SF11">
    <property type="entry name" value="GPI TRANSAMIDASE COMPONENT PIG-T"/>
    <property type="match status" value="1"/>
</dbReference>
<dbReference type="Proteomes" id="UP001314170">
    <property type="component" value="Unassembled WGS sequence"/>
</dbReference>
<feature type="chain" id="PRO_5044010389" description="GPI transamidase component PIG-T" evidence="2">
    <location>
        <begin position="30"/>
        <end position="669"/>
    </location>
</feature>
<evidence type="ECO:0000313" key="3">
    <source>
        <dbReference type="EMBL" id="CAK7349371.1"/>
    </source>
</evidence>
<gene>
    <name evidence="3" type="ORF">DCAF_LOCUS22085</name>
</gene>
<dbReference type="GO" id="GO:0042765">
    <property type="term" value="C:GPI-anchor transamidase complex"/>
    <property type="evidence" value="ECO:0007669"/>
    <property type="project" value="InterPro"/>
</dbReference>
<evidence type="ECO:0008006" key="5">
    <source>
        <dbReference type="Google" id="ProtNLM"/>
    </source>
</evidence>
<dbReference type="Pfam" id="PF04113">
    <property type="entry name" value="Gpi16"/>
    <property type="match status" value="1"/>
</dbReference>
<evidence type="ECO:0000313" key="4">
    <source>
        <dbReference type="Proteomes" id="UP001314170"/>
    </source>
</evidence>
<name>A0AAV1SDD6_9ROSI</name>
<feature type="signal peptide" evidence="2">
    <location>
        <begin position="1"/>
        <end position="29"/>
    </location>
</feature>
<dbReference type="EMBL" id="CAWUPB010001173">
    <property type="protein sequence ID" value="CAK7349371.1"/>
    <property type="molecule type" value="Genomic_DNA"/>
</dbReference>
<reference evidence="3 4" key="1">
    <citation type="submission" date="2024-01" db="EMBL/GenBank/DDBJ databases">
        <authorList>
            <person name="Waweru B."/>
        </authorList>
    </citation>
    <scope>NUCLEOTIDE SEQUENCE [LARGE SCALE GENOMIC DNA]</scope>
</reference>
<dbReference type="AlphaFoldDB" id="A0AAV1SDD6"/>
<evidence type="ECO:0000256" key="1">
    <source>
        <dbReference type="SAM" id="Phobius"/>
    </source>
</evidence>
<keyword evidence="1" id="KW-0472">Membrane</keyword>
<accession>A0AAV1SDD6</accession>
<keyword evidence="1" id="KW-1133">Transmembrane helix</keyword>
<dbReference type="GO" id="GO:0016255">
    <property type="term" value="P:attachment of GPI anchor to protein"/>
    <property type="evidence" value="ECO:0007669"/>
    <property type="project" value="InterPro"/>
</dbReference>
<feature type="transmembrane region" description="Helical" evidence="1">
    <location>
        <begin position="574"/>
        <end position="595"/>
    </location>
</feature>
<proteinExistence type="predicted"/>
<protein>
    <recommendedName>
        <fullName evidence="5">GPI transamidase component PIG-T</fullName>
    </recommendedName>
</protein>
<keyword evidence="2" id="KW-0732">Signal</keyword>
<dbReference type="PANTHER" id="PTHR12959">
    <property type="entry name" value="GPI TRANSAMIDASE COMPONENT PIG-T-RELATED"/>
    <property type="match status" value="1"/>
</dbReference>
<sequence length="669" mass="74934">MALPPRWTFLLHLLAILLLLSSTKTFGSATDTEAEEEEFHEELLLKPLPDRKVLAHFYFETGAPPSNSNGHHHHLFPKAISQLVQKFQIKEMELSFTQGRWNYERWGGFDTISSNYAKPPGVELWAVFDVPKEQVDASWKNLTHTLSGLFCASINFLESSTMYSAPDWSFRQASGSLRYGTLPREAVCTENLTPWLKLLPCRDKAGLSALLDRPSIYRSFYHSQQLHLTSKPSDLEGLNLGIVLEQTLTVVLDPSSQRTSLTHISESYLQPSWSLSSIFGRKVNGKCVLAKSSNVYLQLERGLVAELKKNENYGADYIASEGFDGETSFELSVNPDRVLKEENSRHGIGSSFLYEFSVEKYSNSKPFDLGLTWKFPVIWSCQQAPLHSSRFLMGSGNENGAIAISLKSTDLNDSSLGANGASDGCELHVNIFQVVPWYTRVYYHSLQLFVDDQPKAVGDFVEKMHVLPSKDKISPGMMEMVLKLPCGVKSAALTLEFDKGFLHIDEYPPDANQGFDIPSAAISFPDFHASMLFPRNDSLKKSPMLSKFQEKSHVLSYTEVLLVPLTTPDFSMPYNVITITCTVFALYFGSLLNVLRRRVGEEERLLKRKAAGKTGRLSELLSRLSAKLSGRSQEPAQSPSNSSSLINSKLLLKVLLVVAFAVAWQYYFI</sequence>
<feature type="transmembrane region" description="Helical" evidence="1">
    <location>
        <begin position="650"/>
        <end position="668"/>
    </location>
</feature>
<comment type="caution">
    <text evidence="3">The sequence shown here is derived from an EMBL/GenBank/DDBJ whole genome shotgun (WGS) entry which is preliminary data.</text>
</comment>
<organism evidence="3 4">
    <name type="scientific">Dovyalis caffra</name>
    <dbReference type="NCBI Taxonomy" id="77055"/>
    <lineage>
        <taxon>Eukaryota</taxon>
        <taxon>Viridiplantae</taxon>
        <taxon>Streptophyta</taxon>
        <taxon>Embryophyta</taxon>
        <taxon>Tracheophyta</taxon>
        <taxon>Spermatophyta</taxon>
        <taxon>Magnoliopsida</taxon>
        <taxon>eudicotyledons</taxon>
        <taxon>Gunneridae</taxon>
        <taxon>Pentapetalae</taxon>
        <taxon>rosids</taxon>
        <taxon>fabids</taxon>
        <taxon>Malpighiales</taxon>
        <taxon>Salicaceae</taxon>
        <taxon>Flacourtieae</taxon>
        <taxon>Dovyalis</taxon>
    </lineage>
</organism>
<keyword evidence="1" id="KW-0812">Transmembrane</keyword>
<keyword evidence="4" id="KW-1185">Reference proteome</keyword>
<dbReference type="InterPro" id="IPR007245">
    <property type="entry name" value="PIG-T"/>
</dbReference>
<evidence type="ECO:0000256" key="2">
    <source>
        <dbReference type="SAM" id="SignalP"/>
    </source>
</evidence>